<feature type="chain" id="PRO_5032448011" evidence="2">
    <location>
        <begin position="25"/>
        <end position="268"/>
    </location>
</feature>
<keyword evidence="2" id="KW-0732">Signal</keyword>
<dbReference type="RefSeq" id="WP_181473550.1">
    <property type="nucleotide sequence ID" value="NZ_JACEFG010000003.1"/>
</dbReference>
<gene>
    <name evidence="4" type="ORF">H0266_16670</name>
</gene>
<name>A0A838CX85_9BACI</name>
<reference evidence="4 5" key="1">
    <citation type="journal article" date="2004" name="Extremophiles">
        <title>Halobacillus locisalis sp. nov., a halophilic bacterium isolated from a marine solar saltern of the Yellow Sea in Korea.</title>
        <authorList>
            <person name="Yoon J.H."/>
            <person name="Kang K.H."/>
            <person name="Oh T.K."/>
            <person name="Park Y.H."/>
        </authorList>
    </citation>
    <scope>NUCLEOTIDE SEQUENCE [LARGE SCALE GENOMIC DNA]</scope>
    <source>
        <strain evidence="4 5">KCTC 3788</strain>
    </source>
</reference>
<accession>A0A838CX85</accession>
<keyword evidence="1" id="KW-0472">Membrane</keyword>
<dbReference type="InterPro" id="IPR025510">
    <property type="entry name" value="DUF4397"/>
</dbReference>
<feature type="transmembrane region" description="Helical" evidence="1">
    <location>
        <begin position="243"/>
        <end position="262"/>
    </location>
</feature>
<sequence>MKKLLSSLAAFVLVLGVFAPVAFADNHSGGEMAMVRVLHASPDAPAVDVYVDGNAVVEGAEFKAATDYMELPAGEHMVEIYAAGTMGEQDPAISTNVTVEAGMAYTAAAINNLDSIELKALQDETEASEGMAKVRVAHFIPGAPAVDVGPIGGDALFSGAEFPMVTEYSELEAGTYDLEVRTTDGTQLVDLSGTTVEAGKVYSAFAVGTADSPEVLLLEDSAAMPSSMPETGFGGAADTNSNAMAYAAILGVLAMGAGFVFFRKRSEA</sequence>
<dbReference type="AlphaFoldDB" id="A0A838CX85"/>
<comment type="caution">
    <text evidence="4">The sequence shown here is derived from an EMBL/GenBank/DDBJ whole genome shotgun (WGS) entry which is preliminary data.</text>
</comment>
<evidence type="ECO:0000259" key="3">
    <source>
        <dbReference type="Pfam" id="PF14344"/>
    </source>
</evidence>
<dbReference type="NCBIfam" id="TIGR01167">
    <property type="entry name" value="LPXTG_anchor"/>
    <property type="match status" value="1"/>
</dbReference>
<evidence type="ECO:0000313" key="5">
    <source>
        <dbReference type="Proteomes" id="UP000571017"/>
    </source>
</evidence>
<evidence type="ECO:0000256" key="2">
    <source>
        <dbReference type="SAM" id="SignalP"/>
    </source>
</evidence>
<feature type="signal peptide" evidence="2">
    <location>
        <begin position="1"/>
        <end position="24"/>
    </location>
</feature>
<dbReference type="Proteomes" id="UP000571017">
    <property type="component" value="Unassembled WGS sequence"/>
</dbReference>
<evidence type="ECO:0000256" key="1">
    <source>
        <dbReference type="SAM" id="Phobius"/>
    </source>
</evidence>
<feature type="domain" description="DUF4397" evidence="3">
    <location>
        <begin position="33"/>
        <end position="148"/>
    </location>
</feature>
<organism evidence="4 5">
    <name type="scientific">Halobacillus locisalis</name>
    <dbReference type="NCBI Taxonomy" id="220753"/>
    <lineage>
        <taxon>Bacteria</taxon>
        <taxon>Bacillati</taxon>
        <taxon>Bacillota</taxon>
        <taxon>Bacilli</taxon>
        <taxon>Bacillales</taxon>
        <taxon>Bacillaceae</taxon>
        <taxon>Halobacillus</taxon>
    </lineage>
</organism>
<dbReference type="Pfam" id="PF14344">
    <property type="entry name" value="DUF4397"/>
    <property type="match status" value="1"/>
</dbReference>
<protein>
    <submittedName>
        <fullName evidence="4">DUF4397 domain-containing protein</fullName>
    </submittedName>
</protein>
<dbReference type="EMBL" id="JACEFG010000003">
    <property type="protein sequence ID" value="MBA2176534.1"/>
    <property type="molecule type" value="Genomic_DNA"/>
</dbReference>
<evidence type="ECO:0000313" key="4">
    <source>
        <dbReference type="EMBL" id="MBA2176534.1"/>
    </source>
</evidence>
<keyword evidence="5" id="KW-1185">Reference proteome</keyword>
<keyword evidence="1" id="KW-1133">Transmembrane helix</keyword>
<keyword evidence="1" id="KW-0812">Transmembrane</keyword>
<proteinExistence type="predicted"/>